<feature type="chain" id="PRO_5036401863" description="Beta-glucosidase" evidence="6">
    <location>
        <begin position="26"/>
        <end position="512"/>
    </location>
</feature>
<sequence length="512" mass="58144">MALMSKPSAIIFIWCIIALIGSSTAIVPKPVPYSVPFNRTVFPSDFLFGAGSAAYQSEGAARAYGKGLSIWDTYTKNHPGKIADASTGDVADDFYHRYKEDIHLMKKIGLDSFRFSIAWSRVLPRGKVSRGVNTMGVQFYNDLINELLSKGIVPFVTLFHWDTPQVLEDEYGGLRGPEFVNDFKDYADFCFKTFGDRVKHWVTFNEPISVSMNGYTIGTFAPGRCSKYIGTCETGNSGTEPYVVAHRFLIAHATAAQLYRQKYQGYQKGKIGITLASHWIEPKFNTEADQKAALRILDFMFGWFIHPLTYGDYPPTMRPIVGHRLPNFTQSESSLVKGSMDFLGLNYYTTQYAEVVENVNKVNLSYTGDWHAILSTSRNGVAVGTPTALNWLFICPKGIESLLLYIKKNYSNPEIYITENGVADLRNDSIPVQEAIKDAVRIRYHDAHLRYLAKSIRQGVNVKGYYLWSFLDDFEWDAGYTVRFGITYIDFKDGLKRYLKYSAYWLKRFLLK</sequence>
<dbReference type="PROSITE" id="PS00572">
    <property type="entry name" value="GLYCOSYL_HYDROL_F1_1"/>
    <property type="match status" value="1"/>
</dbReference>
<evidence type="ECO:0000256" key="4">
    <source>
        <dbReference type="RuleBase" id="RU003690"/>
    </source>
</evidence>
<dbReference type="AlphaFoldDB" id="A0A7N0SX14"/>
<evidence type="ECO:0000313" key="7">
    <source>
        <dbReference type="EnsemblPlants" id="Kaladp0011s0937.1.v1.1"/>
    </source>
</evidence>
<keyword evidence="5" id="KW-0326">Glycosidase</keyword>
<dbReference type="InterPro" id="IPR033132">
    <property type="entry name" value="GH_1_N_CS"/>
</dbReference>
<dbReference type="EnsemblPlants" id="Kaladp0011s0937.3.v1.1">
    <property type="protein sequence ID" value="Kaladp0011s0937.3.v1.1"/>
    <property type="gene ID" value="Kaladp0011s0937.v1.1"/>
</dbReference>
<feature type="signal peptide" evidence="6">
    <location>
        <begin position="1"/>
        <end position="25"/>
    </location>
</feature>
<keyword evidence="8" id="KW-1185">Reference proteome</keyword>
<protein>
    <recommendedName>
        <fullName evidence="9">Beta-glucosidase</fullName>
    </recommendedName>
</protein>
<dbReference type="InterPro" id="IPR001360">
    <property type="entry name" value="Glyco_hydro_1"/>
</dbReference>
<dbReference type="PRINTS" id="PR00131">
    <property type="entry name" value="GLHYDRLASE1"/>
</dbReference>
<dbReference type="Gene3D" id="3.20.20.80">
    <property type="entry name" value="Glycosidases"/>
    <property type="match status" value="1"/>
</dbReference>
<dbReference type="SUPFAM" id="SSF51445">
    <property type="entry name" value="(Trans)glycosidases"/>
    <property type="match status" value="1"/>
</dbReference>
<evidence type="ECO:0008006" key="9">
    <source>
        <dbReference type="Google" id="ProtNLM"/>
    </source>
</evidence>
<evidence type="ECO:0000256" key="6">
    <source>
        <dbReference type="SAM" id="SignalP"/>
    </source>
</evidence>
<dbReference type="GO" id="GO:0008422">
    <property type="term" value="F:beta-glucosidase activity"/>
    <property type="evidence" value="ECO:0007669"/>
    <property type="project" value="TreeGrafter"/>
</dbReference>
<evidence type="ECO:0000256" key="2">
    <source>
        <dbReference type="ARBA" id="ARBA00022801"/>
    </source>
</evidence>
<dbReference type="OMA" id="WESGYTI"/>
<evidence type="ECO:0000256" key="5">
    <source>
        <dbReference type="RuleBase" id="RU004468"/>
    </source>
</evidence>
<accession>A0A7N0SX14</accession>
<keyword evidence="6" id="KW-0732">Signal</keyword>
<reference evidence="7" key="1">
    <citation type="submission" date="2021-01" db="UniProtKB">
        <authorList>
            <consortium name="EnsemblPlants"/>
        </authorList>
    </citation>
    <scope>IDENTIFICATION</scope>
</reference>
<name>A0A7N0SX14_KALFE</name>
<dbReference type="GO" id="GO:0005975">
    <property type="term" value="P:carbohydrate metabolic process"/>
    <property type="evidence" value="ECO:0007669"/>
    <property type="project" value="InterPro"/>
</dbReference>
<dbReference type="PANTHER" id="PTHR10353">
    <property type="entry name" value="GLYCOSYL HYDROLASE"/>
    <property type="match status" value="1"/>
</dbReference>
<evidence type="ECO:0000313" key="8">
    <source>
        <dbReference type="Proteomes" id="UP000594263"/>
    </source>
</evidence>
<keyword evidence="2 5" id="KW-0378">Hydrolase</keyword>
<dbReference type="Pfam" id="PF00232">
    <property type="entry name" value="Glyco_hydro_1"/>
    <property type="match status" value="1"/>
</dbReference>
<dbReference type="EnsemblPlants" id="Kaladp0011s0937.1.v1.1">
    <property type="protein sequence ID" value="Kaladp0011s0937.1.v1.1"/>
    <property type="gene ID" value="Kaladp0011s0937.v1.1"/>
</dbReference>
<dbReference type="Gramene" id="Kaladp0011s0937.3.v1.1">
    <property type="protein sequence ID" value="Kaladp0011s0937.3.v1.1"/>
    <property type="gene ID" value="Kaladp0011s0937.v1.1"/>
</dbReference>
<dbReference type="Proteomes" id="UP000594263">
    <property type="component" value="Unplaced"/>
</dbReference>
<dbReference type="PROSITE" id="PS00653">
    <property type="entry name" value="GLYCOSYL_HYDROL_F1_2"/>
    <property type="match status" value="1"/>
</dbReference>
<evidence type="ECO:0000256" key="3">
    <source>
        <dbReference type="PROSITE-ProRule" id="PRU10055"/>
    </source>
</evidence>
<dbReference type="FunFam" id="3.20.20.80:FF:000022">
    <property type="entry name" value="Beta-glucosidase 11"/>
    <property type="match status" value="1"/>
</dbReference>
<dbReference type="Gramene" id="Kaladp0011s0937.1.v1.1">
    <property type="protein sequence ID" value="Kaladp0011s0937.1.v1.1"/>
    <property type="gene ID" value="Kaladp0011s0937.v1.1"/>
</dbReference>
<dbReference type="PANTHER" id="PTHR10353:SF297">
    <property type="entry name" value="VICIANIN HYDROLASE-LIKE"/>
    <property type="match status" value="1"/>
</dbReference>
<comment type="similarity">
    <text evidence="1 4">Belongs to the glycosyl hydrolase 1 family.</text>
</comment>
<dbReference type="InterPro" id="IPR017853">
    <property type="entry name" value="GH"/>
</dbReference>
<feature type="active site" description="Nucleophile" evidence="3">
    <location>
        <position position="419"/>
    </location>
</feature>
<organism evidence="7 8">
    <name type="scientific">Kalanchoe fedtschenkoi</name>
    <name type="common">Lavender scallops</name>
    <name type="synonym">South American air plant</name>
    <dbReference type="NCBI Taxonomy" id="63787"/>
    <lineage>
        <taxon>Eukaryota</taxon>
        <taxon>Viridiplantae</taxon>
        <taxon>Streptophyta</taxon>
        <taxon>Embryophyta</taxon>
        <taxon>Tracheophyta</taxon>
        <taxon>Spermatophyta</taxon>
        <taxon>Magnoliopsida</taxon>
        <taxon>eudicotyledons</taxon>
        <taxon>Gunneridae</taxon>
        <taxon>Pentapetalae</taxon>
        <taxon>Saxifragales</taxon>
        <taxon>Crassulaceae</taxon>
        <taxon>Kalanchoe</taxon>
    </lineage>
</organism>
<proteinExistence type="inferred from homology"/>
<evidence type="ECO:0000256" key="1">
    <source>
        <dbReference type="ARBA" id="ARBA00010838"/>
    </source>
</evidence>
<dbReference type="InterPro" id="IPR018120">
    <property type="entry name" value="Glyco_hydro_1_AS"/>
</dbReference>